<feature type="signal peptide" evidence="1">
    <location>
        <begin position="1"/>
        <end position="19"/>
    </location>
</feature>
<dbReference type="AlphaFoldDB" id="A0A1T4KWQ5"/>
<evidence type="ECO:0000313" key="3">
    <source>
        <dbReference type="Proteomes" id="UP000190367"/>
    </source>
</evidence>
<gene>
    <name evidence="2" type="ORF">SAMN04488128_101345</name>
</gene>
<sequence>MNKYLLLSISLLLSLLTHAQQAKVARINIWYDTTAVAELYDRVPLGLELVYADSSSRQTTGLLRGNLRWNKIQVSSSNGSIQNGVLYFNRLQLVKDRYRITITVNREGNTPLSNTLTLPYLVGMRFNHYTDSIKRNIRYYMNVEGKFSSGRVLPLDTVQLRFRTSAGAVIGQDVLVEQNDTAKAVLMEAWYKPNPDLYIRSEVPIKIMPDPDLPPPAKQPGSRGRRQ</sequence>
<proteinExistence type="predicted"/>
<dbReference type="EMBL" id="FUWZ01000001">
    <property type="protein sequence ID" value="SJZ46851.1"/>
    <property type="molecule type" value="Genomic_DNA"/>
</dbReference>
<keyword evidence="3" id="KW-1185">Reference proteome</keyword>
<name>A0A1T4KWQ5_9BACT</name>
<reference evidence="3" key="1">
    <citation type="submission" date="2017-02" db="EMBL/GenBank/DDBJ databases">
        <authorList>
            <person name="Varghese N."/>
            <person name="Submissions S."/>
        </authorList>
    </citation>
    <scope>NUCLEOTIDE SEQUENCE [LARGE SCALE GENOMIC DNA]</scope>
    <source>
        <strain evidence="3">DSM 22224</strain>
    </source>
</reference>
<dbReference type="STRING" id="634771.SAMN04488128_101345"/>
<accession>A0A1T4KWQ5</accession>
<dbReference type="OrthoDB" id="674574at2"/>
<keyword evidence="1" id="KW-0732">Signal</keyword>
<evidence type="ECO:0000256" key="1">
    <source>
        <dbReference type="SAM" id="SignalP"/>
    </source>
</evidence>
<protein>
    <submittedName>
        <fullName evidence="2">Uncharacterized protein</fullName>
    </submittedName>
</protein>
<feature type="chain" id="PRO_5012820644" evidence="1">
    <location>
        <begin position="20"/>
        <end position="227"/>
    </location>
</feature>
<dbReference type="RefSeq" id="WP_078667053.1">
    <property type="nucleotide sequence ID" value="NZ_FUWZ01000001.1"/>
</dbReference>
<organism evidence="2 3">
    <name type="scientific">Chitinophaga eiseniae</name>
    <dbReference type="NCBI Taxonomy" id="634771"/>
    <lineage>
        <taxon>Bacteria</taxon>
        <taxon>Pseudomonadati</taxon>
        <taxon>Bacteroidota</taxon>
        <taxon>Chitinophagia</taxon>
        <taxon>Chitinophagales</taxon>
        <taxon>Chitinophagaceae</taxon>
        <taxon>Chitinophaga</taxon>
    </lineage>
</organism>
<dbReference type="Proteomes" id="UP000190367">
    <property type="component" value="Unassembled WGS sequence"/>
</dbReference>
<evidence type="ECO:0000313" key="2">
    <source>
        <dbReference type="EMBL" id="SJZ46851.1"/>
    </source>
</evidence>